<comment type="caution">
    <text evidence="3">The sequence shown here is derived from an EMBL/GenBank/DDBJ whole genome shotgun (WGS) entry which is preliminary data.</text>
</comment>
<organism evidence="3">
    <name type="scientific">Caldilineaceae bacterium SB0662_bin_9</name>
    <dbReference type="NCBI Taxonomy" id="2605258"/>
    <lineage>
        <taxon>Bacteria</taxon>
        <taxon>Bacillati</taxon>
        <taxon>Chloroflexota</taxon>
        <taxon>Caldilineae</taxon>
        <taxon>Caldilineales</taxon>
        <taxon>Caldilineaceae</taxon>
    </lineage>
</organism>
<feature type="domain" description="Orc1-like AAA ATPase" evidence="2">
    <location>
        <begin position="18"/>
        <end position="205"/>
    </location>
</feature>
<keyword evidence="3" id="KW-0547">Nucleotide-binding</keyword>
<dbReference type="PANTHER" id="PTHR34301">
    <property type="entry name" value="DNA-BINDING PROTEIN-RELATED"/>
    <property type="match status" value="1"/>
</dbReference>
<reference evidence="3" key="1">
    <citation type="submission" date="2019-09" db="EMBL/GenBank/DDBJ databases">
        <title>Characterisation of the sponge microbiome using genome-centric metagenomics.</title>
        <authorList>
            <person name="Engelberts J.P."/>
            <person name="Robbins S.J."/>
            <person name="De Goeij J.M."/>
            <person name="Aranda M."/>
            <person name="Bell S.C."/>
            <person name="Webster N.S."/>
        </authorList>
    </citation>
    <scope>NUCLEOTIDE SEQUENCE</scope>
    <source>
        <strain evidence="3">SB0662_bin_9</strain>
    </source>
</reference>
<proteinExistence type="predicted"/>
<gene>
    <name evidence="3" type="ORF">F4Y08_09045</name>
</gene>
<accession>A0A6B1DUV3</accession>
<protein>
    <submittedName>
        <fullName evidence="3">ATP-binding protein</fullName>
    </submittedName>
</protein>
<sequence length="393" mass="42825">MDPVRNPFAPGAGTPPPELAGRDEVLEAARIALERSRLGRPTKNMVLIGLRGVGKTVLLDTIREQAETMGLYTLDLEAAESRSLPSVLAPRLHVALLQLSRRESAKQLAHQALKGLAGFTKALKVTYQDIAISLEHEPELGLADSGNLEIDLQALFEVAGEAAKKGSTALVLLTDELQYVPKDQLGALIAALHRTAQRRLPVVMVGAGLPQLRGQMGNAKSYAERLFDFPEIGPLSRDDAGIAIAKPTLNEGVLIDSNALDEIVARTQGYPYFLQEWGKHVWNIAETSPITPSDVVMASQQVTAALDASFFLVRFDRLTPSEKRYVRAMAQLGAGPHRSGEIAQELNRQVQSLAPTRSKLIGKGMIWSPGHGDTAFTVPMFDEFMRRIMPDDE</sequence>
<dbReference type="Gene3D" id="3.40.50.300">
    <property type="entry name" value="P-loop containing nucleotide triphosphate hydrolases"/>
    <property type="match status" value="1"/>
</dbReference>
<keyword evidence="3" id="KW-0067">ATP-binding</keyword>
<evidence type="ECO:0000259" key="2">
    <source>
        <dbReference type="Pfam" id="PF13191"/>
    </source>
</evidence>
<dbReference type="Pfam" id="PF13191">
    <property type="entry name" value="AAA_16"/>
    <property type="match status" value="1"/>
</dbReference>
<evidence type="ECO:0000256" key="1">
    <source>
        <dbReference type="SAM" id="MobiDB-lite"/>
    </source>
</evidence>
<feature type="region of interest" description="Disordered" evidence="1">
    <location>
        <begin position="1"/>
        <end position="20"/>
    </location>
</feature>
<evidence type="ECO:0000313" key="3">
    <source>
        <dbReference type="EMBL" id="MYD90463.1"/>
    </source>
</evidence>
<dbReference type="InterPro" id="IPR041664">
    <property type="entry name" value="AAA_16"/>
</dbReference>
<name>A0A6B1DUV3_9CHLR</name>
<dbReference type="GO" id="GO:0005524">
    <property type="term" value="F:ATP binding"/>
    <property type="evidence" value="ECO:0007669"/>
    <property type="project" value="UniProtKB-KW"/>
</dbReference>
<dbReference type="SUPFAM" id="SSF52540">
    <property type="entry name" value="P-loop containing nucleoside triphosphate hydrolases"/>
    <property type="match status" value="1"/>
</dbReference>
<dbReference type="InterPro" id="IPR027417">
    <property type="entry name" value="P-loop_NTPase"/>
</dbReference>
<dbReference type="PANTHER" id="PTHR34301:SF8">
    <property type="entry name" value="ATPASE DOMAIN-CONTAINING PROTEIN"/>
    <property type="match status" value="1"/>
</dbReference>
<dbReference type="EMBL" id="VXPY01000062">
    <property type="protein sequence ID" value="MYD90463.1"/>
    <property type="molecule type" value="Genomic_DNA"/>
</dbReference>
<dbReference type="AlphaFoldDB" id="A0A6B1DUV3"/>